<evidence type="ECO:0000256" key="8">
    <source>
        <dbReference type="PIRSR" id="PIRSR602481-2"/>
    </source>
</evidence>
<dbReference type="Proteomes" id="UP000199476">
    <property type="component" value="Unassembled WGS sequence"/>
</dbReference>
<dbReference type="GO" id="GO:0000976">
    <property type="term" value="F:transcription cis-regulatory region binding"/>
    <property type="evidence" value="ECO:0007669"/>
    <property type="project" value="TreeGrafter"/>
</dbReference>
<evidence type="ECO:0000256" key="7">
    <source>
        <dbReference type="PIRSR" id="PIRSR602481-1"/>
    </source>
</evidence>
<evidence type="ECO:0000256" key="6">
    <source>
        <dbReference type="ARBA" id="ARBA00023163"/>
    </source>
</evidence>
<evidence type="ECO:0000313" key="10">
    <source>
        <dbReference type="Proteomes" id="UP000199476"/>
    </source>
</evidence>
<dbReference type="Gene3D" id="3.30.1490.190">
    <property type="match status" value="1"/>
</dbReference>
<organism evidence="9 10">
    <name type="scientific">Halarsenatibacter silvermanii</name>
    <dbReference type="NCBI Taxonomy" id="321763"/>
    <lineage>
        <taxon>Bacteria</taxon>
        <taxon>Bacillati</taxon>
        <taxon>Bacillota</taxon>
        <taxon>Clostridia</taxon>
        <taxon>Halanaerobiales</taxon>
        <taxon>Halarsenatibacteraceae</taxon>
        <taxon>Halarsenatibacter</taxon>
    </lineage>
</organism>
<dbReference type="CDD" id="cd07153">
    <property type="entry name" value="Fur_like"/>
    <property type="match status" value="1"/>
</dbReference>
<keyword evidence="8" id="KW-0408">Iron</keyword>
<dbReference type="GO" id="GO:0008270">
    <property type="term" value="F:zinc ion binding"/>
    <property type="evidence" value="ECO:0007669"/>
    <property type="project" value="TreeGrafter"/>
</dbReference>
<feature type="binding site" evidence="7">
    <location>
        <position position="145"/>
    </location>
    <ligand>
        <name>Zn(2+)</name>
        <dbReference type="ChEBI" id="CHEBI:29105"/>
    </ligand>
</feature>
<evidence type="ECO:0000256" key="5">
    <source>
        <dbReference type="ARBA" id="ARBA00023125"/>
    </source>
</evidence>
<dbReference type="InterPro" id="IPR036388">
    <property type="entry name" value="WH-like_DNA-bd_sf"/>
</dbReference>
<dbReference type="InterPro" id="IPR043135">
    <property type="entry name" value="Fur_C"/>
</dbReference>
<keyword evidence="2" id="KW-0678">Repressor</keyword>
<evidence type="ECO:0000256" key="4">
    <source>
        <dbReference type="ARBA" id="ARBA00023015"/>
    </source>
</evidence>
<keyword evidence="4" id="KW-0805">Transcription regulation</keyword>
<evidence type="ECO:0000313" key="9">
    <source>
        <dbReference type="EMBL" id="SDL43169.1"/>
    </source>
</evidence>
<feature type="binding site" evidence="8">
    <location>
        <position position="137"/>
    </location>
    <ligand>
        <name>Fe cation</name>
        <dbReference type="ChEBI" id="CHEBI:24875"/>
    </ligand>
</feature>
<dbReference type="EMBL" id="FNGO01000004">
    <property type="protein sequence ID" value="SDL43169.1"/>
    <property type="molecule type" value="Genomic_DNA"/>
</dbReference>
<keyword evidence="5" id="KW-0238">DNA-binding</keyword>
<dbReference type="InterPro" id="IPR036390">
    <property type="entry name" value="WH_DNA-bd_sf"/>
</dbReference>
<dbReference type="GO" id="GO:1900376">
    <property type="term" value="P:regulation of secondary metabolite biosynthetic process"/>
    <property type="evidence" value="ECO:0007669"/>
    <property type="project" value="TreeGrafter"/>
</dbReference>
<keyword evidence="3 7" id="KW-0862">Zinc</keyword>
<dbReference type="Gene3D" id="1.10.10.10">
    <property type="entry name" value="Winged helix-like DNA-binding domain superfamily/Winged helix DNA-binding domain"/>
    <property type="match status" value="1"/>
</dbReference>
<feature type="binding site" evidence="8">
    <location>
        <position position="120"/>
    </location>
    <ligand>
        <name>Fe cation</name>
        <dbReference type="ChEBI" id="CHEBI:24875"/>
    </ligand>
</feature>
<dbReference type="PANTHER" id="PTHR33202">
    <property type="entry name" value="ZINC UPTAKE REGULATION PROTEIN"/>
    <property type="match status" value="1"/>
</dbReference>
<dbReference type="GO" id="GO:0045892">
    <property type="term" value="P:negative regulation of DNA-templated transcription"/>
    <property type="evidence" value="ECO:0007669"/>
    <property type="project" value="TreeGrafter"/>
</dbReference>
<feature type="binding site" evidence="7">
    <location>
        <position position="105"/>
    </location>
    <ligand>
        <name>Zn(2+)</name>
        <dbReference type="ChEBI" id="CHEBI:29105"/>
    </ligand>
</feature>
<reference evidence="9 10" key="1">
    <citation type="submission" date="2016-10" db="EMBL/GenBank/DDBJ databases">
        <authorList>
            <person name="de Groot N.N."/>
        </authorList>
    </citation>
    <scope>NUCLEOTIDE SEQUENCE [LARGE SCALE GENOMIC DNA]</scope>
    <source>
        <strain evidence="9 10">SLAS-1</strain>
    </source>
</reference>
<proteinExistence type="inferred from homology"/>
<feature type="binding site" evidence="7">
    <location>
        <position position="108"/>
    </location>
    <ligand>
        <name>Zn(2+)</name>
        <dbReference type="ChEBI" id="CHEBI:29105"/>
    </ligand>
</feature>
<gene>
    <name evidence="9" type="ORF">SAMN04488692_104138</name>
</gene>
<comment type="similarity">
    <text evidence="1">Belongs to the Fur family.</text>
</comment>
<keyword evidence="10" id="KW-1185">Reference proteome</keyword>
<evidence type="ECO:0000256" key="3">
    <source>
        <dbReference type="ARBA" id="ARBA00022833"/>
    </source>
</evidence>
<comment type="cofactor">
    <cofactor evidence="7">
        <name>Zn(2+)</name>
        <dbReference type="ChEBI" id="CHEBI:29105"/>
    </cofactor>
    <text evidence="7">Binds 1 zinc ion per subunit.</text>
</comment>
<sequence>MNFPQDEEGAELDEFIKKLRAENYKLTPQRRDILKTLLKYSDRHFTAEKLHKKVQQINSDLGLATVYRNLELFCELGFIHRLDFDSDHKYYELLESHSHHHHMICLNCEKIIEFNDEDLEDFETRLEDEYDFFSVNHFIKFYGYCQKCHNGEAQNESD</sequence>
<dbReference type="InterPro" id="IPR002481">
    <property type="entry name" value="FUR"/>
</dbReference>
<feature type="binding site" evidence="7">
    <location>
        <position position="148"/>
    </location>
    <ligand>
        <name>Zn(2+)</name>
        <dbReference type="ChEBI" id="CHEBI:29105"/>
    </ligand>
</feature>
<accession>A0A1G9K071</accession>
<evidence type="ECO:0000256" key="1">
    <source>
        <dbReference type="ARBA" id="ARBA00007957"/>
    </source>
</evidence>
<keyword evidence="6" id="KW-0804">Transcription</keyword>
<dbReference type="GO" id="GO:0003700">
    <property type="term" value="F:DNA-binding transcription factor activity"/>
    <property type="evidence" value="ECO:0007669"/>
    <property type="project" value="InterPro"/>
</dbReference>
<comment type="cofactor">
    <cofactor evidence="8">
        <name>Mn(2+)</name>
        <dbReference type="ChEBI" id="CHEBI:29035"/>
    </cofactor>
    <cofactor evidence="8">
        <name>Fe(2+)</name>
        <dbReference type="ChEBI" id="CHEBI:29033"/>
    </cofactor>
    <text evidence="8">Binds 1 Mn(2+) or Fe(2+) ion per subunit.</text>
</comment>
<dbReference type="Pfam" id="PF01475">
    <property type="entry name" value="FUR"/>
    <property type="match status" value="1"/>
</dbReference>
<dbReference type="STRING" id="321763.SAMN04488692_104138"/>
<evidence type="ECO:0000256" key="2">
    <source>
        <dbReference type="ARBA" id="ARBA00022491"/>
    </source>
</evidence>
<dbReference type="RefSeq" id="WP_200769681.1">
    <property type="nucleotide sequence ID" value="NZ_FNGO01000004.1"/>
</dbReference>
<name>A0A1G9K071_9FIRM</name>
<dbReference type="AlphaFoldDB" id="A0A1G9K071"/>
<dbReference type="PANTHER" id="PTHR33202:SF7">
    <property type="entry name" value="FERRIC UPTAKE REGULATION PROTEIN"/>
    <property type="match status" value="1"/>
</dbReference>
<feature type="binding site" evidence="8">
    <location>
        <position position="99"/>
    </location>
    <ligand>
        <name>Fe cation</name>
        <dbReference type="ChEBI" id="CHEBI:24875"/>
    </ligand>
</feature>
<dbReference type="SUPFAM" id="SSF46785">
    <property type="entry name" value="Winged helix' DNA-binding domain"/>
    <property type="match status" value="1"/>
</dbReference>
<protein>
    <submittedName>
        <fullName evidence="9">Fur family transcriptional regulator, ferric uptake regulator</fullName>
    </submittedName>
</protein>
<keyword evidence="7" id="KW-0479">Metal-binding</keyword>